<dbReference type="AlphaFoldDB" id="A0A8H4B7Y7"/>
<evidence type="ECO:0000256" key="2">
    <source>
        <dbReference type="ARBA" id="ARBA00022741"/>
    </source>
</evidence>
<dbReference type="Pfam" id="PF07647">
    <property type="entry name" value="SAM_2"/>
    <property type="match status" value="1"/>
</dbReference>
<evidence type="ECO:0000256" key="6">
    <source>
        <dbReference type="PROSITE-ProRule" id="PRU00283"/>
    </source>
</evidence>
<dbReference type="PANTHER" id="PTHR47971:SF20">
    <property type="entry name" value="KINESIN-LIKE PROTEIN KIF24"/>
    <property type="match status" value="1"/>
</dbReference>
<feature type="region of interest" description="Disordered" evidence="8">
    <location>
        <begin position="596"/>
        <end position="660"/>
    </location>
</feature>
<dbReference type="InterPro" id="IPR013761">
    <property type="entry name" value="SAM/pointed_sf"/>
</dbReference>
<feature type="compositionally biased region" description="Polar residues" evidence="8">
    <location>
        <begin position="792"/>
        <end position="811"/>
    </location>
</feature>
<keyword evidence="1 7" id="KW-0493">Microtubule</keyword>
<dbReference type="PROSITE" id="PS50067">
    <property type="entry name" value="KINESIN_MOTOR_2"/>
    <property type="match status" value="1"/>
</dbReference>
<dbReference type="GO" id="GO:0005874">
    <property type="term" value="C:microtubule"/>
    <property type="evidence" value="ECO:0007669"/>
    <property type="project" value="UniProtKB-KW"/>
</dbReference>
<evidence type="ECO:0000256" key="3">
    <source>
        <dbReference type="ARBA" id="ARBA00022840"/>
    </source>
</evidence>
<feature type="compositionally biased region" description="Polar residues" evidence="8">
    <location>
        <begin position="609"/>
        <end position="632"/>
    </location>
</feature>
<reference evidence="11 12" key="1">
    <citation type="submission" date="2019-09" db="EMBL/GenBank/DDBJ databases">
        <authorList>
            <consortium name="DOE Joint Genome Institute"/>
            <person name="Mondo S.J."/>
            <person name="Navarro-Mendoza M.I."/>
            <person name="Perez-Arques C."/>
            <person name="Panchal S."/>
            <person name="Nicolas F.E."/>
            <person name="Ganguly P."/>
            <person name="Pangilinan J."/>
            <person name="Grigoriev I."/>
            <person name="Heitman J."/>
            <person name="Sanya K."/>
            <person name="Garre V."/>
        </authorList>
    </citation>
    <scope>NUCLEOTIDE SEQUENCE [LARGE SCALE GENOMIC DNA]</scope>
    <source>
        <strain evidence="11 12">MU402</strain>
    </source>
</reference>
<sequence>MSVSVFLDTLRKHELDQFYPTFSTHGITHLQSLAQLSLQDYSRLGITDTGDRRKIFGLVQAIRKDSELSSPTTTTNSRMMAPSSSTANTSGLRQPQNYANFNNATLNSSRLPMPDFASSSNNNNSGGNPANRGRRQSVIGTSKPQALYNNGGGPPQPPQHDRPVRSRTMSDAPRPDFSQQRAAPLKGRRLELRRSLYLDQPPEDDDSEEDESSTKNRKFRASAPLLDAYGVPLSPAKQQQQQQQQARASPGTRYAETTANVSNYNLPPSDLNQKIRVCVRKRPLSKKEIDKGDKDVAPMNGNRSLQINEPKLKLDLTKYTEQHAFTFDDVFDLNCPNNLVYERTAWPLVNYIFKGGKATCFAYGQTGSGKTFTMLDPKQGLYIMAARDIFSMLRKPENQHLSAWIGLYEIYQGQLYDLLNERKKLFAREDGKNNVIISGLKEYPIDNVDKLIQVFDYGSSVRSTGSTGANDSSSRSHAVLQILLKHKVNRKKIHGKLSFIDLAGSERGADRGEADTKTRMEGAEINKSLLALKECIRALDQDKRHTPFRQSKLTQVLKDSFVGNSRTCMIATISPGGSNSEHTLNTLRYADRVKELKGERDRRSPMERNPSNSGSSTVEDSATNTQWTDSSPNDYEDYDSNEDEQFQDDSNDDYFSNESDILDDDTFNVEEENIFDVDFPQEQDDLIHSSNFNTPNISNAPKSPPRYGMVAASQLPSAPATSYKASNNYRPNSMSMASNYSVTNSSEHGGRPLSLQMKQSSSTLPRSLSMYSPSRTSMDTASDTSSTYSSSHQPPQRSMTVQQTVQQFEYRSSSSHQFPPPSSPQQKQSQPQSPLQQIPNSDSLSSLTGVPSFSYDKMDEFVKFHRAEIREITDCTKKETKLVANISLDLSSNQNFEDGSSSSSEKSTAQFTKYLQDLDEILERKLAAVEALRDRISETVGQIEL</sequence>
<evidence type="ECO:0000259" key="9">
    <source>
        <dbReference type="PROSITE" id="PS50067"/>
    </source>
</evidence>
<keyword evidence="11" id="KW-0378">Hydrolase</keyword>
<feature type="compositionally biased region" description="Acidic residues" evidence="8">
    <location>
        <begin position="634"/>
        <end position="652"/>
    </location>
</feature>
<protein>
    <recommendedName>
        <fullName evidence="7">Kinesin-like protein</fullName>
    </recommendedName>
</protein>
<dbReference type="SUPFAM" id="SSF52540">
    <property type="entry name" value="P-loop containing nucleoside triphosphate hydrolases"/>
    <property type="match status" value="1"/>
</dbReference>
<comment type="similarity">
    <text evidence="5">Belongs to the TRAFAC class myosin-kinesin ATPase superfamily. Kinesin family. KIN-13 subfamily.</text>
</comment>
<proteinExistence type="inferred from homology"/>
<gene>
    <name evidence="11" type="ORF">FB192DRAFT_1431066</name>
</gene>
<dbReference type="CDD" id="cd01367">
    <property type="entry name" value="KISc_KIF2_like"/>
    <property type="match status" value="1"/>
</dbReference>
<dbReference type="InterPro" id="IPR001752">
    <property type="entry name" value="Kinesin_motor_dom"/>
</dbReference>
<dbReference type="PANTHER" id="PTHR47971">
    <property type="entry name" value="KINESIN-RELATED PROTEIN 6"/>
    <property type="match status" value="1"/>
</dbReference>
<dbReference type="EMBL" id="JAAECE010000011">
    <property type="protein sequence ID" value="KAF1796706.1"/>
    <property type="molecule type" value="Genomic_DNA"/>
</dbReference>
<keyword evidence="2 6" id="KW-0547">Nucleotide-binding</keyword>
<feature type="compositionally biased region" description="Low complexity" evidence="8">
    <location>
        <begin position="118"/>
        <end position="128"/>
    </location>
</feature>
<dbReference type="Gene3D" id="3.40.850.10">
    <property type="entry name" value="Kinesin motor domain"/>
    <property type="match status" value="1"/>
</dbReference>
<keyword evidence="3 6" id="KW-0067">ATP-binding</keyword>
<evidence type="ECO:0000259" key="10">
    <source>
        <dbReference type="PROSITE" id="PS50105"/>
    </source>
</evidence>
<dbReference type="InterPro" id="IPR027640">
    <property type="entry name" value="Kinesin-like_fam"/>
</dbReference>
<feature type="compositionally biased region" description="Low complexity" evidence="8">
    <location>
        <begin position="824"/>
        <end position="841"/>
    </location>
</feature>
<dbReference type="SMART" id="SM00129">
    <property type="entry name" value="KISc"/>
    <property type="match status" value="1"/>
</dbReference>
<dbReference type="InterPro" id="IPR036961">
    <property type="entry name" value="Kinesin_motor_dom_sf"/>
</dbReference>
<keyword evidence="4 6" id="KW-0505">Motor protein</keyword>
<evidence type="ECO:0000256" key="4">
    <source>
        <dbReference type="ARBA" id="ARBA00023175"/>
    </source>
</evidence>
<feature type="domain" description="SAM" evidence="10">
    <location>
        <begin position="1"/>
        <end position="65"/>
    </location>
</feature>
<feature type="region of interest" description="Disordered" evidence="8">
    <location>
        <begin position="67"/>
        <end position="254"/>
    </location>
</feature>
<feature type="compositionally biased region" description="Basic and acidic residues" evidence="8">
    <location>
        <begin position="596"/>
        <end position="606"/>
    </location>
</feature>
<dbReference type="FunFam" id="3.40.850.10:FF:000012">
    <property type="entry name" value="Kinesin-like protein"/>
    <property type="match status" value="1"/>
</dbReference>
<evidence type="ECO:0000256" key="7">
    <source>
        <dbReference type="RuleBase" id="RU000394"/>
    </source>
</evidence>
<evidence type="ECO:0000256" key="1">
    <source>
        <dbReference type="ARBA" id="ARBA00022701"/>
    </source>
</evidence>
<name>A0A8H4B7Y7_MUCCL</name>
<dbReference type="GO" id="GO:0005524">
    <property type="term" value="F:ATP binding"/>
    <property type="evidence" value="ECO:0007669"/>
    <property type="project" value="UniProtKB-UniRule"/>
</dbReference>
<dbReference type="GO" id="GO:0007019">
    <property type="term" value="P:microtubule depolymerization"/>
    <property type="evidence" value="ECO:0007669"/>
    <property type="project" value="TreeGrafter"/>
</dbReference>
<organism evidence="11 12">
    <name type="scientific">Mucor circinelloides f. lusitanicus</name>
    <name type="common">Mucor racemosus var. lusitanicus</name>
    <dbReference type="NCBI Taxonomy" id="29924"/>
    <lineage>
        <taxon>Eukaryota</taxon>
        <taxon>Fungi</taxon>
        <taxon>Fungi incertae sedis</taxon>
        <taxon>Mucoromycota</taxon>
        <taxon>Mucoromycotina</taxon>
        <taxon>Mucoromycetes</taxon>
        <taxon>Mucorales</taxon>
        <taxon>Mucorineae</taxon>
        <taxon>Mucoraceae</taxon>
        <taxon>Mucor</taxon>
    </lineage>
</organism>
<dbReference type="Pfam" id="PF00225">
    <property type="entry name" value="Kinesin"/>
    <property type="match status" value="1"/>
</dbReference>
<feature type="domain" description="Kinesin motor" evidence="9">
    <location>
        <begin position="274"/>
        <end position="596"/>
    </location>
</feature>
<dbReference type="GO" id="GO:0016787">
    <property type="term" value="F:hydrolase activity"/>
    <property type="evidence" value="ECO:0007669"/>
    <property type="project" value="UniProtKB-KW"/>
</dbReference>
<dbReference type="PROSITE" id="PS50105">
    <property type="entry name" value="SAM_DOMAIN"/>
    <property type="match status" value="1"/>
</dbReference>
<comment type="caution">
    <text evidence="11">The sequence shown here is derived from an EMBL/GenBank/DDBJ whole genome shotgun (WGS) entry which is preliminary data.</text>
</comment>
<evidence type="ECO:0000313" key="11">
    <source>
        <dbReference type="EMBL" id="KAF1796706.1"/>
    </source>
</evidence>
<dbReference type="PRINTS" id="PR00380">
    <property type="entry name" value="KINESINHEAVY"/>
</dbReference>
<dbReference type="InterPro" id="IPR019821">
    <property type="entry name" value="Kinesin_motor_CS"/>
</dbReference>
<dbReference type="PROSITE" id="PS00411">
    <property type="entry name" value="KINESIN_MOTOR_1"/>
    <property type="match status" value="1"/>
</dbReference>
<accession>A0A8H4B7Y7</accession>
<feature type="binding site" evidence="6">
    <location>
        <begin position="364"/>
        <end position="371"/>
    </location>
    <ligand>
        <name>ATP</name>
        <dbReference type="ChEBI" id="CHEBI:30616"/>
    </ligand>
</feature>
<dbReference type="Gene3D" id="1.10.150.50">
    <property type="entry name" value="Transcription Factor, Ets-1"/>
    <property type="match status" value="1"/>
</dbReference>
<dbReference type="SUPFAM" id="SSF47769">
    <property type="entry name" value="SAM/Pointed domain"/>
    <property type="match status" value="1"/>
</dbReference>
<feature type="compositionally biased region" description="Polar residues" evidence="8">
    <location>
        <begin position="138"/>
        <end position="148"/>
    </location>
</feature>
<evidence type="ECO:0000256" key="5">
    <source>
        <dbReference type="ARBA" id="ARBA00061030"/>
    </source>
</evidence>
<dbReference type="Proteomes" id="UP000469890">
    <property type="component" value="Unassembled WGS sequence"/>
</dbReference>
<feature type="compositionally biased region" description="Polar residues" evidence="8">
    <location>
        <begin position="688"/>
        <end position="701"/>
    </location>
</feature>
<dbReference type="GO" id="GO:0003777">
    <property type="term" value="F:microtubule motor activity"/>
    <property type="evidence" value="ECO:0007669"/>
    <property type="project" value="InterPro"/>
</dbReference>
<feature type="compositionally biased region" description="Polar residues" evidence="8">
    <location>
        <begin position="756"/>
        <end position="773"/>
    </location>
</feature>
<evidence type="ECO:0000313" key="12">
    <source>
        <dbReference type="Proteomes" id="UP000469890"/>
    </source>
</evidence>
<feature type="compositionally biased region" description="Polar residues" evidence="8">
    <location>
        <begin position="68"/>
        <end position="110"/>
    </location>
</feature>
<dbReference type="InterPro" id="IPR001660">
    <property type="entry name" value="SAM"/>
</dbReference>
<feature type="region of interest" description="Disordered" evidence="8">
    <location>
        <begin position="686"/>
        <end position="849"/>
    </location>
</feature>
<feature type="compositionally biased region" description="Low complexity" evidence="8">
    <location>
        <begin position="774"/>
        <end position="791"/>
    </location>
</feature>
<dbReference type="InterPro" id="IPR027417">
    <property type="entry name" value="P-loop_NTPase"/>
</dbReference>
<dbReference type="GO" id="GO:0007018">
    <property type="term" value="P:microtubule-based movement"/>
    <property type="evidence" value="ECO:0007669"/>
    <property type="project" value="InterPro"/>
</dbReference>
<feature type="compositionally biased region" description="Polar residues" evidence="8">
    <location>
        <begin position="714"/>
        <end position="747"/>
    </location>
</feature>
<evidence type="ECO:0000256" key="8">
    <source>
        <dbReference type="SAM" id="MobiDB-lite"/>
    </source>
</evidence>
<feature type="compositionally biased region" description="Acidic residues" evidence="8">
    <location>
        <begin position="201"/>
        <end position="211"/>
    </location>
</feature>
<dbReference type="GO" id="GO:0008017">
    <property type="term" value="F:microtubule binding"/>
    <property type="evidence" value="ECO:0007669"/>
    <property type="project" value="InterPro"/>
</dbReference>